<accession>A0ABS7ZTV2</accession>
<sequence>MDIEITGWNNGRDVLKALRRRVFIEEQGVPEDLEWDADDETAIHFIARDGKRPVGCARLLPDGRFGRMAVLQEYRRHRIGTHLLHNIEKYYQQEMHGRILKANVQAQAFMFYKNNGFSPVAPFNIDAGIVHLPMEKAVGGSHSANNHLLLGKDNLSYRFPFETRATSGLLQIACQQPQREILITITDLGQAQWFDKEVASSLVRYLKAARQNHVRILIQKEYPGIADHRLMLLQQRISSRMSVKVNSAVTSDRILLLPYGWIETSQAEVKASFNDRPRTARQVEIFEDAWRTGQTCKEIRRLGI</sequence>
<dbReference type="Pfam" id="PF25559">
    <property type="entry name" value="DUF7931"/>
    <property type="match status" value="1"/>
</dbReference>
<organism evidence="2 3">
    <name type="scientific">Thalassolituus marinus</name>
    <dbReference type="NCBI Taxonomy" id="671053"/>
    <lineage>
        <taxon>Bacteria</taxon>
        <taxon>Pseudomonadati</taxon>
        <taxon>Pseudomonadota</taxon>
        <taxon>Gammaproteobacteria</taxon>
        <taxon>Oceanospirillales</taxon>
        <taxon>Oceanospirillaceae</taxon>
        <taxon>Thalassolituus</taxon>
    </lineage>
</organism>
<dbReference type="InterPro" id="IPR016181">
    <property type="entry name" value="Acyl_CoA_acyltransferase"/>
</dbReference>
<dbReference type="EMBL" id="JAEDAH010000102">
    <property type="protein sequence ID" value="MCA6065179.1"/>
    <property type="molecule type" value="Genomic_DNA"/>
</dbReference>
<protein>
    <submittedName>
        <fullName evidence="2">GNAT family N-acetyltransferase</fullName>
    </submittedName>
</protein>
<dbReference type="InterPro" id="IPR057691">
    <property type="entry name" value="DUF7931"/>
</dbReference>
<dbReference type="Gene3D" id="3.40.630.30">
    <property type="match status" value="1"/>
</dbReference>
<dbReference type="InterPro" id="IPR000182">
    <property type="entry name" value="GNAT_dom"/>
</dbReference>
<keyword evidence="3" id="KW-1185">Reference proteome</keyword>
<dbReference type="Pfam" id="PF13673">
    <property type="entry name" value="Acetyltransf_10"/>
    <property type="match status" value="1"/>
</dbReference>
<evidence type="ECO:0000259" key="1">
    <source>
        <dbReference type="PROSITE" id="PS51186"/>
    </source>
</evidence>
<dbReference type="SUPFAM" id="SSF55729">
    <property type="entry name" value="Acyl-CoA N-acyltransferases (Nat)"/>
    <property type="match status" value="1"/>
</dbReference>
<gene>
    <name evidence="2" type="ORF">I9W95_16380</name>
</gene>
<reference evidence="2 3" key="1">
    <citation type="submission" date="2020-12" db="EMBL/GenBank/DDBJ databases">
        <title>Novel Thalassolituus-related marine hydrocarbonoclastic bacteria mediated algae-derived hydrocarbons mineralization in twilight zone of the northern South China Sea.</title>
        <authorList>
            <person name="Dong C."/>
        </authorList>
    </citation>
    <scope>NUCLEOTIDE SEQUENCE [LARGE SCALE GENOMIC DNA]</scope>
    <source>
        <strain evidence="2 3">IMCC1826</strain>
    </source>
</reference>
<name>A0ABS7ZTV2_9GAMM</name>
<evidence type="ECO:0000313" key="3">
    <source>
        <dbReference type="Proteomes" id="UP000714380"/>
    </source>
</evidence>
<evidence type="ECO:0000313" key="2">
    <source>
        <dbReference type="EMBL" id="MCA6065179.1"/>
    </source>
</evidence>
<feature type="domain" description="N-acetyltransferase" evidence="1">
    <location>
        <begin position="3"/>
        <end position="139"/>
    </location>
</feature>
<proteinExistence type="predicted"/>
<comment type="caution">
    <text evidence="2">The sequence shown here is derived from an EMBL/GenBank/DDBJ whole genome shotgun (WGS) entry which is preliminary data.</text>
</comment>
<dbReference type="Proteomes" id="UP000714380">
    <property type="component" value="Unassembled WGS sequence"/>
</dbReference>
<dbReference type="RefSeq" id="WP_225676872.1">
    <property type="nucleotide sequence ID" value="NZ_JAEDAH010000102.1"/>
</dbReference>
<dbReference type="CDD" id="cd04301">
    <property type="entry name" value="NAT_SF"/>
    <property type="match status" value="1"/>
</dbReference>
<dbReference type="PROSITE" id="PS51186">
    <property type="entry name" value="GNAT"/>
    <property type="match status" value="1"/>
</dbReference>